<evidence type="ECO:0000313" key="7">
    <source>
        <dbReference type="Proteomes" id="UP001589608"/>
    </source>
</evidence>
<dbReference type="PRINTS" id="PR00727">
    <property type="entry name" value="LEADERPTASE"/>
</dbReference>
<gene>
    <name evidence="6" type="ORF">ACFFTR_23130</name>
</gene>
<comment type="similarity">
    <text evidence="4">Belongs to the peptidase S26 family. IMP1 subfamily.</text>
</comment>
<evidence type="ECO:0000259" key="5">
    <source>
        <dbReference type="Pfam" id="PF10502"/>
    </source>
</evidence>
<dbReference type="PANTHER" id="PTHR12383:SF16">
    <property type="entry name" value="MITOCHONDRIAL INNER MEMBRANE PROTEASE SUBUNIT 1"/>
    <property type="match status" value="1"/>
</dbReference>
<sequence length="146" mass="15864">MMWLSPTAAALLVLAGLWWLRGRYLTITVSGPSMLPTYHPGERLLVRRMPPAALRAGQVVVLRAFAPPGPDQDRPSWIVKRVAAAPGDPIPRATVPALHAEPGDRVPPGRVVLLGDNPDSSHDSRRSGYFNADRLLGVVVRRVGVR</sequence>
<evidence type="ECO:0000256" key="2">
    <source>
        <dbReference type="ARBA" id="ARBA00022801"/>
    </source>
</evidence>
<dbReference type="Proteomes" id="UP001589608">
    <property type="component" value="Unassembled WGS sequence"/>
</dbReference>
<dbReference type="EMBL" id="JBHMCA010000043">
    <property type="protein sequence ID" value="MFB9445985.1"/>
    <property type="molecule type" value="Genomic_DNA"/>
</dbReference>
<reference evidence="6 7" key="1">
    <citation type="submission" date="2024-09" db="EMBL/GenBank/DDBJ databases">
        <authorList>
            <person name="Sun Q."/>
            <person name="Mori K."/>
        </authorList>
    </citation>
    <scope>NUCLEOTIDE SEQUENCE [LARGE SCALE GENOMIC DNA]</scope>
    <source>
        <strain evidence="6 7">JCM 3307</strain>
    </source>
</reference>
<dbReference type="InterPro" id="IPR052064">
    <property type="entry name" value="Mito_IMP1_subunit"/>
</dbReference>
<dbReference type="Gene3D" id="2.10.109.10">
    <property type="entry name" value="Umud Fragment, subunit A"/>
    <property type="match status" value="1"/>
</dbReference>
<dbReference type="Pfam" id="PF10502">
    <property type="entry name" value="Peptidase_S26"/>
    <property type="match status" value="2"/>
</dbReference>
<keyword evidence="2" id="KW-0378">Hydrolase</keyword>
<feature type="domain" description="Peptidase S26" evidence="5">
    <location>
        <begin position="24"/>
        <end position="90"/>
    </location>
</feature>
<dbReference type="SUPFAM" id="SSF51306">
    <property type="entry name" value="LexA/Signal peptidase"/>
    <property type="match status" value="1"/>
</dbReference>
<comment type="subcellular location">
    <subcellularLocation>
        <location evidence="1">Cell membrane</location>
        <topology evidence="1">Single-pass type II membrane protein</topology>
    </subcellularLocation>
</comment>
<name>A0ABV5MAX1_9ACTN</name>
<keyword evidence="3" id="KW-0472">Membrane</keyword>
<evidence type="ECO:0000256" key="1">
    <source>
        <dbReference type="ARBA" id="ARBA00004401"/>
    </source>
</evidence>
<keyword evidence="7" id="KW-1185">Reference proteome</keyword>
<evidence type="ECO:0000313" key="6">
    <source>
        <dbReference type="EMBL" id="MFB9445985.1"/>
    </source>
</evidence>
<protein>
    <submittedName>
        <fullName evidence="6">S26 family signal peptidase</fullName>
    </submittedName>
</protein>
<dbReference type="CDD" id="cd06462">
    <property type="entry name" value="Peptidase_S24_S26"/>
    <property type="match status" value="1"/>
</dbReference>
<proteinExistence type="inferred from homology"/>
<organism evidence="6 7">
    <name type="scientific">Dactylosporangium vinaceum</name>
    <dbReference type="NCBI Taxonomy" id="53362"/>
    <lineage>
        <taxon>Bacteria</taxon>
        <taxon>Bacillati</taxon>
        <taxon>Actinomycetota</taxon>
        <taxon>Actinomycetes</taxon>
        <taxon>Micromonosporales</taxon>
        <taxon>Micromonosporaceae</taxon>
        <taxon>Dactylosporangium</taxon>
    </lineage>
</organism>
<dbReference type="InterPro" id="IPR036286">
    <property type="entry name" value="LexA/Signal_pep-like_sf"/>
</dbReference>
<accession>A0ABV5MAX1</accession>
<evidence type="ECO:0000256" key="3">
    <source>
        <dbReference type="ARBA" id="ARBA00023136"/>
    </source>
</evidence>
<feature type="domain" description="Peptidase S26" evidence="5">
    <location>
        <begin position="101"/>
        <end position="140"/>
    </location>
</feature>
<dbReference type="InterPro" id="IPR000223">
    <property type="entry name" value="Pept_S26A_signal_pept_1"/>
</dbReference>
<comment type="caution">
    <text evidence="6">The sequence shown here is derived from an EMBL/GenBank/DDBJ whole genome shotgun (WGS) entry which is preliminary data.</text>
</comment>
<dbReference type="RefSeq" id="WP_223092961.1">
    <property type="nucleotide sequence ID" value="NZ_CP061913.1"/>
</dbReference>
<dbReference type="PANTHER" id="PTHR12383">
    <property type="entry name" value="PROTEASE FAMILY S26 MITOCHONDRIAL INNER MEMBRANE PROTEASE-RELATED"/>
    <property type="match status" value="1"/>
</dbReference>
<dbReference type="InterPro" id="IPR019533">
    <property type="entry name" value="Peptidase_S26"/>
</dbReference>
<evidence type="ECO:0000256" key="4">
    <source>
        <dbReference type="ARBA" id="ARBA00038445"/>
    </source>
</evidence>